<keyword evidence="3" id="KW-1185">Reference proteome</keyword>
<dbReference type="SMART" id="SM00849">
    <property type="entry name" value="Lactamase_B"/>
    <property type="match status" value="1"/>
</dbReference>
<dbReference type="SUPFAM" id="SSF56281">
    <property type="entry name" value="Metallo-hydrolase/oxidoreductase"/>
    <property type="match status" value="1"/>
</dbReference>
<evidence type="ECO:0000259" key="1">
    <source>
        <dbReference type="SMART" id="SM00849"/>
    </source>
</evidence>
<gene>
    <name evidence="2" type="ORF">EHW90_02540</name>
</gene>
<dbReference type="GO" id="GO:0016787">
    <property type="term" value="F:hydrolase activity"/>
    <property type="evidence" value="ECO:0007669"/>
    <property type="project" value="UniProtKB-KW"/>
</dbReference>
<name>A0A3P3Q695_9FIRM</name>
<dbReference type="Proteomes" id="UP000276982">
    <property type="component" value="Unassembled WGS sequence"/>
</dbReference>
<sequence length="264" mass="29810">MRLVSLASGSDGNSTYIGSEKTHILVDAGISNKKIETRLNELGLCGKDISGVFLTHEHSDHIAGLEVFVRKNEIPVFASRGTLEYLKDRDKYSRISDYFNIIDSKNNIILGDLNIKAFDIDHDANEPFGYRVECGDKKMAVATDLGRYTKDIVKNLSDLDALLVEANHDIRMLETGPYPYELKRRILSNKGHLSNENSGKLICEILNDKIKKIFLGHLSDKNNLPELALESVRFEIFADDRPYNPKDFDIEVAKRDALSEICYV</sequence>
<accession>A0A3P3Q695</accession>
<comment type="caution">
    <text evidence="2">The sequence shown here is derived from an EMBL/GenBank/DDBJ whole genome shotgun (WGS) entry which is preliminary data.</text>
</comment>
<dbReference type="PANTHER" id="PTHR47619">
    <property type="entry name" value="METALLO-HYDROLASE YYCJ-RELATED"/>
    <property type="match status" value="1"/>
</dbReference>
<dbReference type="Pfam" id="PF12706">
    <property type="entry name" value="Lactamase_B_2"/>
    <property type="match status" value="1"/>
</dbReference>
<evidence type="ECO:0000313" key="2">
    <source>
        <dbReference type="EMBL" id="RRJ15933.1"/>
    </source>
</evidence>
<dbReference type="AlphaFoldDB" id="A0A3P3Q695"/>
<protein>
    <submittedName>
        <fullName evidence="2">MBL fold metallo-hydrolase</fullName>
    </submittedName>
</protein>
<evidence type="ECO:0000313" key="3">
    <source>
        <dbReference type="Proteomes" id="UP000276982"/>
    </source>
</evidence>
<reference evidence="2 3" key="1">
    <citation type="submission" date="2018-11" db="EMBL/GenBank/DDBJ databases">
        <title>Genome sequencing of Lachnoanaerobaculum orale DSM 24553T.</title>
        <authorList>
            <person name="Kook J.-K."/>
            <person name="Park S.-N."/>
            <person name="Lim Y.K."/>
        </authorList>
    </citation>
    <scope>NUCLEOTIDE SEQUENCE [LARGE SCALE GENOMIC DNA]</scope>
    <source>
        <strain evidence="2 3">DSM 24553</strain>
    </source>
</reference>
<proteinExistence type="predicted"/>
<dbReference type="InterPro" id="IPR052533">
    <property type="entry name" value="WalJ/YycJ-like"/>
</dbReference>
<dbReference type="InterPro" id="IPR001279">
    <property type="entry name" value="Metallo-B-lactamas"/>
</dbReference>
<dbReference type="EMBL" id="RRCM01000001">
    <property type="protein sequence ID" value="RRJ15933.1"/>
    <property type="molecule type" value="Genomic_DNA"/>
</dbReference>
<organism evidence="2 3">
    <name type="scientific">Lachnoanaerobaculum orale</name>
    <dbReference type="NCBI Taxonomy" id="979627"/>
    <lineage>
        <taxon>Bacteria</taxon>
        <taxon>Bacillati</taxon>
        <taxon>Bacillota</taxon>
        <taxon>Clostridia</taxon>
        <taxon>Lachnospirales</taxon>
        <taxon>Lachnospiraceae</taxon>
        <taxon>Lachnoanaerobaculum</taxon>
    </lineage>
</organism>
<dbReference type="Gene3D" id="3.60.15.10">
    <property type="entry name" value="Ribonuclease Z/Hydroxyacylglutathione hydrolase-like"/>
    <property type="match status" value="1"/>
</dbReference>
<feature type="domain" description="Metallo-beta-lactamase" evidence="1">
    <location>
        <begin position="11"/>
        <end position="192"/>
    </location>
</feature>
<dbReference type="InterPro" id="IPR036866">
    <property type="entry name" value="RibonucZ/Hydroxyglut_hydro"/>
</dbReference>
<dbReference type="PANTHER" id="PTHR47619:SF1">
    <property type="entry name" value="EXODEOXYRIBONUCLEASE WALJ"/>
    <property type="match status" value="1"/>
</dbReference>
<keyword evidence="2" id="KW-0378">Hydrolase</keyword>
<dbReference type="RefSeq" id="WP_124950994.1">
    <property type="nucleotide sequence ID" value="NZ_RRCM01000001.1"/>
</dbReference>